<name>A0A368H2R4_ANCCA</name>
<keyword evidence="2" id="KW-0732">Signal</keyword>
<accession>A0A368H2R4</accession>
<protein>
    <submittedName>
        <fullName evidence="3">Uncharacterized protein</fullName>
    </submittedName>
</protein>
<dbReference type="AlphaFoldDB" id="A0A368H2R4"/>
<gene>
    <name evidence="3" type="ORF">ANCCAN_02916</name>
</gene>
<evidence type="ECO:0000256" key="1">
    <source>
        <dbReference type="SAM" id="Coils"/>
    </source>
</evidence>
<feature type="chain" id="PRO_5016702788" evidence="2">
    <location>
        <begin position="21"/>
        <end position="130"/>
    </location>
</feature>
<evidence type="ECO:0000256" key="2">
    <source>
        <dbReference type="SAM" id="SignalP"/>
    </source>
</evidence>
<comment type="caution">
    <text evidence="3">The sequence shown here is derived from an EMBL/GenBank/DDBJ whole genome shotgun (WGS) entry which is preliminary data.</text>
</comment>
<feature type="coiled-coil region" evidence="1">
    <location>
        <begin position="50"/>
        <end position="93"/>
    </location>
</feature>
<sequence>MKWLAIALCVALFCVGLIQSEPAKDSSEELKKVSSKVKRAVEGLNSKVKLEAAKDKPKKAKRAVEELNSKVKLEAAKDKAKKAKREAKGDEKKDTLDKDWIDVFEVCPPYPLRNYLFSGVVNGVVRREDV</sequence>
<evidence type="ECO:0000313" key="3">
    <source>
        <dbReference type="EMBL" id="RCN50903.1"/>
    </source>
</evidence>
<organism evidence="3 4">
    <name type="scientific">Ancylostoma caninum</name>
    <name type="common">Dog hookworm</name>
    <dbReference type="NCBI Taxonomy" id="29170"/>
    <lineage>
        <taxon>Eukaryota</taxon>
        <taxon>Metazoa</taxon>
        <taxon>Ecdysozoa</taxon>
        <taxon>Nematoda</taxon>
        <taxon>Chromadorea</taxon>
        <taxon>Rhabditida</taxon>
        <taxon>Rhabditina</taxon>
        <taxon>Rhabditomorpha</taxon>
        <taxon>Strongyloidea</taxon>
        <taxon>Ancylostomatidae</taxon>
        <taxon>Ancylostomatinae</taxon>
        <taxon>Ancylostoma</taxon>
    </lineage>
</organism>
<proteinExistence type="predicted"/>
<dbReference type="EMBL" id="JOJR01000018">
    <property type="protein sequence ID" value="RCN50903.1"/>
    <property type="molecule type" value="Genomic_DNA"/>
</dbReference>
<evidence type="ECO:0000313" key="4">
    <source>
        <dbReference type="Proteomes" id="UP000252519"/>
    </source>
</evidence>
<keyword evidence="1" id="KW-0175">Coiled coil</keyword>
<dbReference type="Proteomes" id="UP000252519">
    <property type="component" value="Unassembled WGS sequence"/>
</dbReference>
<reference evidence="3 4" key="1">
    <citation type="submission" date="2014-10" db="EMBL/GenBank/DDBJ databases">
        <title>Draft genome of the hookworm Ancylostoma caninum.</title>
        <authorList>
            <person name="Mitreva M."/>
        </authorList>
    </citation>
    <scope>NUCLEOTIDE SEQUENCE [LARGE SCALE GENOMIC DNA]</scope>
    <source>
        <strain evidence="3 4">Baltimore</strain>
    </source>
</reference>
<feature type="signal peptide" evidence="2">
    <location>
        <begin position="1"/>
        <end position="20"/>
    </location>
</feature>
<keyword evidence="4" id="KW-1185">Reference proteome</keyword>